<proteinExistence type="predicted"/>
<evidence type="ECO:0008006" key="4">
    <source>
        <dbReference type="Google" id="ProtNLM"/>
    </source>
</evidence>
<dbReference type="EMBL" id="CP017253">
    <property type="protein sequence ID" value="AOR24307.1"/>
    <property type="molecule type" value="Genomic_DNA"/>
</dbReference>
<protein>
    <recommendedName>
        <fullName evidence="4">Phage minor structural protein GP20</fullName>
    </recommendedName>
</protein>
<dbReference type="RefSeq" id="WP_069680442.1">
    <property type="nucleotide sequence ID" value="NZ_CP017253.2"/>
</dbReference>
<gene>
    <name evidence="2" type="ORF">BGI42_11420</name>
</gene>
<feature type="coiled-coil region" evidence="1">
    <location>
        <begin position="33"/>
        <end position="98"/>
    </location>
</feature>
<evidence type="ECO:0000256" key="1">
    <source>
        <dbReference type="SAM" id="Coils"/>
    </source>
</evidence>
<keyword evidence="3" id="KW-1185">Reference proteome</keyword>
<organism evidence="2 3">
    <name type="scientific">Clostridium taeniosporum</name>
    <dbReference type="NCBI Taxonomy" id="394958"/>
    <lineage>
        <taxon>Bacteria</taxon>
        <taxon>Bacillati</taxon>
        <taxon>Bacillota</taxon>
        <taxon>Clostridia</taxon>
        <taxon>Eubacteriales</taxon>
        <taxon>Clostridiaceae</taxon>
        <taxon>Clostridium</taxon>
    </lineage>
</organism>
<evidence type="ECO:0000313" key="2">
    <source>
        <dbReference type="EMBL" id="AOR24307.1"/>
    </source>
</evidence>
<name>A0A1D7XM22_9CLOT</name>
<dbReference type="STRING" id="394958.BGI42_11420"/>
<keyword evidence="1" id="KW-0175">Coiled coil</keyword>
<evidence type="ECO:0000313" key="3">
    <source>
        <dbReference type="Proteomes" id="UP000094652"/>
    </source>
</evidence>
<dbReference type="OrthoDB" id="2365850at2"/>
<dbReference type="InterPro" id="IPR009636">
    <property type="entry name" value="SCAF"/>
</dbReference>
<dbReference type="Proteomes" id="UP000094652">
    <property type="component" value="Chromosome"/>
</dbReference>
<dbReference type="Pfam" id="PF06810">
    <property type="entry name" value="Phage_scaffold"/>
    <property type="match status" value="1"/>
</dbReference>
<accession>A0A1D7XM22</accession>
<dbReference type="AlphaFoldDB" id="A0A1D7XM22"/>
<dbReference type="KEGG" id="ctae:BGI42_11420"/>
<sequence>MLEALLKKLGIADDVIQKIIKGISDEKIYTTKEENIEERYTKLKGQKEDLESQLKTANTTIKDLKKNNGDNEALQKTIKDHEATIETLKKDSEAKIRNITLDGAIEKALIKSKAKHTDLLATKIDREKLVISEDGKVSGLDEQLKGLKESYKDLFEEKLSGKPPVNTESSLSNNTFEALVNNADNMTAEEVAAQFMKMNENK</sequence>
<reference evidence="3" key="1">
    <citation type="submission" date="2016-09" db="EMBL/GenBank/DDBJ databases">
        <title>Genomics of Clostridium taeniosporum, an organism which forms endospores with ribbon-like appendages.</title>
        <authorList>
            <person name="Walker J.R."/>
        </authorList>
    </citation>
    <scope>NUCLEOTIDE SEQUENCE [LARGE SCALE GENOMIC DNA]</scope>
    <source>
        <strain evidence="3">1/k</strain>
    </source>
</reference>